<dbReference type="RefSeq" id="WP_150441678.1">
    <property type="nucleotide sequence ID" value="NZ_VYKL01000031.1"/>
</dbReference>
<feature type="domain" description="DJ-1/PfpI" evidence="1">
    <location>
        <begin position="2"/>
        <end position="164"/>
    </location>
</feature>
<name>A0A5J5HGX8_9BACI</name>
<comment type="caution">
    <text evidence="2">The sequence shown here is derived from an EMBL/GenBank/DDBJ whole genome shotgun (WGS) entry which is preliminary data.</text>
</comment>
<dbReference type="InterPro" id="IPR006287">
    <property type="entry name" value="DJ-1"/>
</dbReference>
<dbReference type="InterPro" id="IPR029062">
    <property type="entry name" value="Class_I_gatase-like"/>
</dbReference>
<dbReference type="InterPro" id="IPR002818">
    <property type="entry name" value="DJ-1/PfpI"/>
</dbReference>
<dbReference type="PANTHER" id="PTHR48094:SF12">
    <property type="entry name" value="PARKINSON DISEASE PROTEIN 7 HOMOLOG"/>
    <property type="match status" value="1"/>
</dbReference>
<dbReference type="CDD" id="cd03135">
    <property type="entry name" value="GATase1_DJ-1"/>
    <property type="match status" value="1"/>
</dbReference>
<evidence type="ECO:0000313" key="2">
    <source>
        <dbReference type="EMBL" id="KAA9019521.1"/>
    </source>
</evidence>
<evidence type="ECO:0000259" key="1">
    <source>
        <dbReference type="Pfam" id="PF01965"/>
    </source>
</evidence>
<organism evidence="2 3">
    <name type="scientific">Niallia endozanthoxylica</name>
    <dbReference type="NCBI Taxonomy" id="2036016"/>
    <lineage>
        <taxon>Bacteria</taxon>
        <taxon>Bacillati</taxon>
        <taxon>Bacillota</taxon>
        <taxon>Bacilli</taxon>
        <taxon>Bacillales</taxon>
        <taxon>Bacillaceae</taxon>
        <taxon>Niallia</taxon>
    </lineage>
</organism>
<dbReference type="SUPFAM" id="SSF52317">
    <property type="entry name" value="Class I glutamine amidotransferase-like"/>
    <property type="match status" value="1"/>
</dbReference>
<accession>A0A5J5HGX8</accession>
<reference evidence="2 3" key="1">
    <citation type="submission" date="2019-09" db="EMBL/GenBank/DDBJ databases">
        <title>Whole genome sequences of isolates from the Mars Exploration Rovers.</title>
        <authorList>
            <person name="Seuylemezian A."/>
            <person name="Vaishampayan P."/>
        </authorList>
    </citation>
    <scope>NUCLEOTIDE SEQUENCE [LARGE SCALE GENOMIC DNA]</scope>
    <source>
        <strain evidence="2 3">MER_TA_151</strain>
    </source>
</reference>
<sequence>MKKAILFLANGYEEIEALAVVDYLRRAEIQVDMVSITGTLETVSAHGVHIKADKLVEDVNAAEYDAVITPGGLPGSKLLAENEQVVSYLQSFYEADKLVASICASPLALEAAGLAAKIKGTCYPGFESQINFKEFSEEIVVKDGNVITSRGPATSPYFALAIIEALVGKEKADQIRNGTLIPMVEGSVK</sequence>
<dbReference type="NCBIfam" id="TIGR01383">
    <property type="entry name" value="not_thiJ"/>
    <property type="match status" value="1"/>
</dbReference>
<protein>
    <submittedName>
        <fullName evidence="2">DJ-1/PfpI family protein</fullName>
    </submittedName>
</protein>
<dbReference type="PANTHER" id="PTHR48094">
    <property type="entry name" value="PROTEIN/NUCLEIC ACID DEGLYCASE DJ-1-RELATED"/>
    <property type="match status" value="1"/>
</dbReference>
<dbReference type="AlphaFoldDB" id="A0A5J5HGX8"/>
<dbReference type="Proteomes" id="UP000326671">
    <property type="component" value="Unassembled WGS sequence"/>
</dbReference>
<dbReference type="GO" id="GO:0005737">
    <property type="term" value="C:cytoplasm"/>
    <property type="evidence" value="ECO:0007669"/>
    <property type="project" value="TreeGrafter"/>
</dbReference>
<proteinExistence type="predicted"/>
<dbReference type="InterPro" id="IPR050325">
    <property type="entry name" value="Prot/Nucl_acid_deglycase"/>
</dbReference>
<dbReference type="EMBL" id="VYKL01000031">
    <property type="protein sequence ID" value="KAA9019521.1"/>
    <property type="molecule type" value="Genomic_DNA"/>
</dbReference>
<dbReference type="OrthoDB" id="9800516at2"/>
<dbReference type="Gene3D" id="3.40.50.880">
    <property type="match status" value="1"/>
</dbReference>
<keyword evidence="3" id="KW-1185">Reference proteome</keyword>
<gene>
    <name evidence="2" type="ORF">F4V44_19430</name>
</gene>
<evidence type="ECO:0000313" key="3">
    <source>
        <dbReference type="Proteomes" id="UP000326671"/>
    </source>
</evidence>
<dbReference type="Pfam" id="PF01965">
    <property type="entry name" value="DJ-1_PfpI"/>
    <property type="match status" value="1"/>
</dbReference>